<reference evidence="2" key="1">
    <citation type="submission" date="2019-08" db="EMBL/GenBank/DDBJ databases">
        <title>The improved chromosome-level genome for the pearl oyster Pinctada fucata martensii using PacBio sequencing and Hi-C.</title>
        <authorList>
            <person name="Zheng Z."/>
        </authorList>
    </citation>
    <scope>NUCLEOTIDE SEQUENCE</scope>
    <source>
        <strain evidence="2">ZZ-2019</strain>
        <tissue evidence="2">Adductor muscle</tissue>
    </source>
</reference>
<dbReference type="InterPro" id="IPR036691">
    <property type="entry name" value="Endo/exonu/phosph_ase_sf"/>
</dbReference>
<proteinExistence type="predicted"/>
<dbReference type="PROSITE" id="PS50878">
    <property type="entry name" value="RT_POL"/>
    <property type="match status" value="1"/>
</dbReference>
<dbReference type="AlphaFoldDB" id="A0AA88YG22"/>
<dbReference type="Gene3D" id="3.60.10.10">
    <property type="entry name" value="Endonuclease/exonuclease/phosphatase"/>
    <property type="match status" value="1"/>
</dbReference>
<dbReference type="Proteomes" id="UP001186944">
    <property type="component" value="Unassembled WGS sequence"/>
</dbReference>
<evidence type="ECO:0000313" key="3">
    <source>
        <dbReference type="Proteomes" id="UP001186944"/>
    </source>
</evidence>
<dbReference type="InterPro" id="IPR000477">
    <property type="entry name" value="RT_dom"/>
</dbReference>
<name>A0AA88YG22_PINIB</name>
<keyword evidence="3" id="KW-1185">Reference proteome</keyword>
<accession>A0AA88YG22</accession>
<protein>
    <recommendedName>
        <fullName evidence="1">Reverse transcriptase domain-containing protein</fullName>
    </recommendedName>
</protein>
<dbReference type="InterPro" id="IPR043502">
    <property type="entry name" value="DNA/RNA_pol_sf"/>
</dbReference>
<dbReference type="SUPFAM" id="SSF56672">
    <property type="entry name" value="DNA/RNA polymerases"/>
    <property type="match status" value="1"/>
</dbReference>
<evidence type="ECO:0000259" key="1">
    <source>
        <dbReference type="PROSITE" id="PS50878"/>
    </source>
</evidence>
<sequence>MKRCFEYGLWKLILKNITVHLVGIYRPPSLSTPSQFNSDFFSFIEDIIPKYSNLMIMGDFNLHINTENNFTSDFQDSLFAMGLEQHVNFSTHTGGNILDLVITESVRGVELLSCQQGPFISDHCVIKIVTNVPKENIKSETVISRNFKDMDKQTFAQDLGEISVDSEDLDTYVTHLENAITDVLDKNAPVKEKTKIIREPKPWFTENILKLKRKCRRAERLWKKHRQPNQFIEMKNTRKEYYNELNREKTRTLSEKVSNFKGDSKKLYQFVNELTGTKSDNPMPTSESDNALAEEFADYFMSKIDKIRYELRDFENYDAVTKEVPSFRTFNELTQDEVKKLIGELQTKTCQLDVLPTNILKSFLNELLPLITKLVNISLRQGIFPSEWKQAIVRPLLKKSGLELTSSNYRPVSNLPFLSKLIEKAALSRLQSHVNEHSLLPKNQSAYRRFHSCETALLRLVNDLLDGMEKQEVTALIAIDLSAAFDTVDHDILIDVLQKQYGVCDTALDWIDSYLRPRSFRVSVNSALSSPHQIRCSVPQGSCLGPWLYLTYAGTLFDVIPPSVTVYGFADDHTANKRFRPVTENDEYEAIRELEECAVIINNWMNSNKLKMNASKTEFILFGSKSQLSRCHTKLININGDEIKVGCCIKYLGAHLDENLNFKEHVKMKCRTAMINYLRIKSIRKYLTKEATEILVLSLVISHLDYCNVILYGIAQSEINKMQRIQNMCAKLVLNRRKFDSSSEALYDLHWLPIKARITFKILIIVYNCSINQAPAYLTDLLIIQRPNPRLRSAKSAEGCYLVPSNKHKTFSDRGFSTIGPKLWNNIPLDIRQAENIEIFKKKLKTYYFAKFHSLF</sequence>
<dbReference type="Pfam" id="PF00078">
    <property type="entry name" value="RVT_1"/>
    <property type="match status" value="1"/>
</dbReference>
<dbReference type="CDD" id="cd01650">
    <property type="entry name" value="RT_nLTR_like"/>
    <property type="match status" value="1"/>
</dbReference>
<feature type="domain" description="Reverse transcriptase" evidence="1">
    <location>
        <begin position="377"/>
        <end position="656"/>
    </location>
</feature>
<organism evidence="2 3">
    <name type="scientific">Pinctada imbricata</name>
    <name type="common">Atlantic pearl-oyster</name>
    <name type="synonym">Pinctada martensii</name>
    <dbReference type="NCBI Taxonomy" id="66713"/>
    <lineage>
        <taxon>Eukaryota</taxon>
        <taxon>Metazoa</taxon>
        <taxon>Spiralia</taxon>
        <taxon>Lophotrochozoa</taxon>
        <taxon>Mollusca</taxon>
        <taxon>Bivalvia</taxon>
        <taxon>Autobranchia</taxon>
        <taxon>Pteriomorphia</taxon>
        <taxon>Pterioida</taxon>
        <taxon>Pterioidea</taxon>
        <taxon>Pteriidae</taxon>
        <taxon>Pinctada</taxon>
    </lineage>
</organism>
<dbReference type="SUPFAM" id="SSF56219">
    <property type="entry name" value="DNase I-like"/>
    <property type="match status" value="1"/>
</dbReference>
<gene>
    <name evidence="2" type="ORF">FSP39_000910</name>
</gene>
<comment type="caution">
    <text evidence="2">The sequence shown here is derived from an EMBL/GenBank/DDBJ whole genome shotgun (WGS) entry which is preliminary data.</text>
</comment>
<dbReference type="EMBL" id="VSWD01000005">
    <property type="protein sequence ID" value="KAK3101096.1"/>
    <property type="molecule type" value="Genomic_DNA"/>
</dbReference>
<dbReference type="PANTHER" id="PTHR33332">
    <property type="entry name" value="REVERSE TRANSCRIPTASE DOMAIN-CONTAINING PROTEIN"/>
    <property type="match status" value="1"/>
</dbReference>
<evidence type="ECO:0000313" key="2">
    <source>
        <dbReference type="EMBL" id="KAK3101096.1"/>
    </source>
</evidence>